<dbReference type="PANTHER" id="PTHR37422:SF17">
    <property type="entry name" value="O-ANTIGEN LIGASE"/>
    <property type="match status" value="1"/>
</dbReference>
<proteinExistence type="predicted"/>
<organism evidence="7 8">
    <name type="scientific">Synergistes jonesii</name>
    <dbReference type="NCBI Taxonomy" id="2754"/>
    <lineage>
        <taxon>Bacteria</taxon>
        <taxon>Thermotogati</taxon>
        <taxon>Synergistota</taxon>
        <taxon>Synergistia</taxon>
        <taxon>Synergistales</taxon>
        <taxon>Synergistaceae</taxon>
        <taxon>Synergistes</taxon>
    </lineage>
</organism>
<dbReference type="AlphaFoldDB" id="A0A073IR14"/>
<feature type="transmembrane region" description="Helical" evidence="5">
    <location>
        <begin position="372"/>
        <end position="396"/>
    </location>
</feature>
<keyword evidence="8" id="KW-1185">Reference proteome</keyword>
<evidence type="ECO:0000256" key="4">
    <source>
        <dbReference type="ARBA" id="ARBA00023136"/>
    </source>
</evidence>
<dbReference type="OrthoDB" id="10017331at2"/>
<gene>
    <name evidence="7" type="ORF">EH55_01030</name>
</gene>
<keyword evidence="2 5" id="KW-0812">Transmembrane</keyword>
<dbReference type="GO" id="GO:0016020">
    <property type="term" value="C:membrane"/>
    <property type="evidence" value="ECO:0007669"/>
    <property type="project" value="UniProtKB-SubCell"/>
</dbReference>
<evidence type="ECO:0000256" key="5">
    <source>
        <dbReference type="SAM" id="Phobius"/>
    </source>
</evidence>
<evidence type="ECO:0000313" key="7">
    <source>
        <dbReference type="EMBL" id="KEJ92793.1"/>
    </source>
</evidence>
<evidence type="ECO:0000256" key="1">
    <source>
        <dbReference type="ARBA" id="ARBA00004141"/>
    </source>
</evidence>
<dbReference type="Pfam" id="PF04932">
    <property type="entry name" value="Wzy_C"/>
    <property type="match status" value="1"/>
</dbReference>
<reference evidence="7 8" key="1">
    <citation type="submission" date="2014-04" db="EMBL/GenBank/DDBJ databases">
        <title>Draft Genome Sequence of Synergistes jonesii.</title>
        <authorList>
            <person name="Coil D.A."/>
            <person name="Eisen J.A."/>
            <person name="Holland-Moritz H.E."/>
        </authorList>
    </citation>
    <scope>NUCLEOTIDE SEQUENCE [LARGE SCALE GENOMIC DNA]</scope>
    <source>
        <strain evidence="7 8">78-1</strain>
    </source>
</reference>
<keyword evidence="4 5" id="KW-0472">Membrane</keyword>
<dbReference type="InterPro" id="IPR007016">
    <property type="entry name" value="O-antigen_ligase-rel_domated"/>
</dbReference>
<feature type="transmembrane region" description="Helical" evidence="5">
    <location>
        <begin position="334"/>
        <end position="360"/>
    </location>
</feature>
<feature type="domain" description="O-antigen ligase-related" evidence="6">
    <location>
        <begin position="207"/>
        <end position="350"/>
    </location>
</feature>
<dbReference type="PANTHER" id="PTHR37422">
    <property type="entry name" value="TEICHURONIC ACID BIOSYNTHESIS PROTEIN TUAE"/>
    <property type="match status" value="1"/>
</dbReference>
<feature type="transmembrane region" description="Helical" evidence="5">
    <location>
        <begin position="135"/>
        <end position="157"/>
    </location>
</feature>
<dbReference type="InterPro" id="IPR051533">
    <property type="entry name" value="WaaL-like"/>
</dbReference>
<dbReference type="GeneID" id="90983126"/>
<evidence type="ECO:0000256" key="3">
    <source>
        <dbReference type="ARBA" id="ARBA00022989"/>
    </source>
</evidence>
<evidence type="ECO:0000256" key="2">
    <source>
        <dbReference type="ARBA" id="ARBA00022692"/>
    </source>
</evidence>
<keyword evidence="3 5" id="KW-1133">Transmembrane helix</keyword>
<feature type="transmembrane region" description="Helical" evidence="5">
    <location>
        <begin position="75"/>
        <end position="94"/>
    </location>
</feature>
<feature type="transmembrane region" description="Helical" evidence="5">
    <location>
        <begin position="30"/>
        <end position="55"/>
    </location>
</feature>
<comment type="subcellular location">
    <subcellularLocation>
        <location evidence="1">Membrane</location>
        <topology evidence="1">Multi-pass membrane protein</topology>
    </subcellularLocation>
</comment>
<evidence type="ECO:0000259" key="6">
    <source>
        <dbReference type="Pfam" id="PF04932"/>
    </source>
</evidence>
<feature type="transmembrane region" description="Helical" evidence="5">
    <location>
        <begin position="250"/>
        <end position="267"/>
    </location>
</feature>
<dbReference type="STRING" id="2754.EH55_01030"/>
<feature type="transmembrane region" description="Helical" evidence="5">
    <location>
        <begin position="169"/>
        <end position="188"/>
    </location>
</feature>
<sequence length="425" mass="48743">MDFPYVAQIKCRVRGFMGDDGRRFRMAQTLFIFSICFGWYLPDLLRRVSLFAALLLTKGKRRDISTDRWDSFTKFAMVTLCVFLAWVILDPMLFGDEALAERLKGVARPIEVALWVYGVMLYARDDFFVKRMSALSISSGIFFATVSFIQRAYLGFAKTDEIEWVLCKYTLHAGMIILALLPWLFYKLTEAGESRRRKQLLAAGIIEMVIVAVLTYYLTIMVSLAAQLLFIVPYMLSSREIRHSLSLKNFSLALLVLICVFSAAMCVKDIKKEVFDQYRQLSMINRDFSDFTTKRDEIWTEAMDLVRLKKATGFGWVDYYDYSKIRKPHPHSSYIEAAFHTGMLGALLYFASIASLFIAAAKKIVVDKDRSAVPFVVVSILILFAVAGSVESFFYVRRQIMIPFWSTACLVFAPVMCEEKRTNPL</sequence>
<dbReference type="RefSeq" id="WP_037975090.1">
    <property type="nucleotide sequence ID" value="NZ_JMKI01000016.1"/>
</dbReference>
<comment type="caution">
    <text evidence="7">The sequence shown here is derived from an EMBL/GenBank/DDBJ whole genome shotgun (WGS) entry which is preliminary data.</text>
</comment>
<dbReference type="EMBL" id="JMKI01000016">
    <property type="protein sequence ID" value="KEJ92793.1"/>
    <property type="molecule type" value="Genomic_DNA"/>
</dbReference>
<feature type="transmembrane region" description="Helical" evidence="5">
    <location>
        <begin position="200"/>
        <end position="230"/>
    </location>
</feature>
<dbReference type="Proteomes" id="UP000027665">
    <property type="component" value="Unassembled WGS sequence"/>
</dbReference>
<name>A0A073IR14_9BACT</name>
<protein>
    <recommendedName>
        <fullName evidence="6">O-antigen ligase-related domain-containing protein</fullName>
    </recommendedName>
</protein>
<accession>A0A073IR14</accession>
<evidence type="ECO:0000313" key="8">
    <source>
        <dbReference type="Proteomes" id="UP000027665"/>
    </source>
</evidence>